<evidence type="ECO:0000313" key="2">
    <source>
        <dbReference type="Proteomes" id="UP000186524"/>
    </source>
</evidence>
<dbReference type="InterPro" id="IPR014967">
    <property type="entry name" value="Uncharacterised_YugN-like"/>
</dbReference>
<keyword evidence="2" id="KW-1185">Reference proteome</keyword>
<gene>
    <name evidence="1" type="ORF">BLL40_15225</name>
</gene>
<dbReference type="Proteomes" id="UP000186524">
    <property type="component" value="Unassembled WGS sequence"/>
</dbReference>
<accession>A0A1Q5NZW7</accession>
<name>A0A1Q5NZW7_9BACI</name>
<sequence>MLKLQTDIEGKKAYFGDIQDTLKPLGYDLGGNWGYDQGSFDSILSRDGGETIYLRIPFRVLNGALDEYDASIEFQTPIVIKHVINIGLDNDQSSLLTSSFNQFQDPLDTDGQIKNKNKWEDAGEQAVKRIIDYLH</sequence>
<comment type="caution">
    <text evidence="1">The sequence shown here is derived from an EMBL/GenBank/DDBJ whole genome shotgun (WGS) entry which is preliminary data.</text>
</comment>
<organism evidence="1 2">
    <name type="scientific">Domibacillus mangrovi</name>
    <dbReference type="NCBI Taxonomy" id="1714354"/>
    <lineage>
        <taxon>Bacteria</taxon>
        <taxon>Bacillati</taxon>
        <taxon>Bacillota</taxon>
        <taxon>Bacilli</taxon>
        <taxon>Bacillales</taxon>
        <taxon>Bacillaceae</taxon>
        <taxon>Domibacillus</taxon>
    </lineage>
</organism>
<dbReference type="EMBL" id="MRWQ01000022">
    <property type="protein sequence ID" value="OKL35402.1"/>
    <property type="molecule type" value="Genomic_DNA"/>
</dbReference>
<proteinExistence type="predicted"/>
<evidence type="ECO:0008006" key="3">
    <source>
        <dbReference type="Google" id="ProtNLM"/>
    </source>
</evidence>
<dbReference type="STRING" id="1714354.BLL40_15225"/>
<dbReference type="Pfam" id="PF08868">
    <property type="entry name" value="YugN"/>
    <property type="match status" value="1"/>
</dbReference>
<protein>
    <recommendedName>
        <fullName evidence="3">YugN-like family protein</fullName>
    </recommendedName>
</protein>
<evidence type="ECO:0000313" key="1">
    <source>
        <dbReference type="EMBL" id="OKL35402.1"/>
    </source>
</evidence>
<dbReference type="Gene3D" id="3.30.310.100">
    <property type="entry name" value="YugN-like"/>
    <property type="match status" value="1"/>
</dbReference>
<reference evidence="1 2" key="1">
    <citation type="submission" date="2016-12" db="EMBL/GenBank/DDBJ databases">
        <title>Domibacillus sp. SAOS 44 whole genome sequencing.</title>
        <authorList>
            <person name="Verma A."/>
            <person name="Krishnamurthi S."/>
        </authorList>
    </citation>
    <scope>NUCLEOTIDE SEQUENCE [LARGE SCALE GENOMIC DNA]</scope>
    <source>
        <strain evidence="1 2">SAOS 44</strain>
    </source>
</reference>
<dbReference type="InterPro" id="IPR036491">
    <property type="entry name" value="YugN-like_sf"/>
</dbReference>
<dbReference type="SUPFAM" id="SSF160755">
    <property type="entry name" value="YugN-like"/>
    <property type="match status" value="1"/>
</dbReference>
<dbReference type="AlphaFoldDB" id="A0A1Q5NZW7"/>
<dbReference type="OrthoDB" id="2988890at2"/>